<keyword evidence="2" id="KW-1185">Reference proteome</keyword>
<evidence type="ECO:0000313" key="1">
    <source>
        <dbReference type="EMBL" id="KRX17254.1"/>
    </source>
</evidence>
<accession>A0A0V0RRY7</accession>
<dbReference type="EMBL" id="JYDL01000090">
    <property type="protein sequence ID" value="KRX17254.1"/>
    <property type="molecule type" value="Genomic_DNA"/>
</dbReference>
<organism evidence="1 2">
    <name type="scientific">Trichinella nelsoni</name>
    <dbReference type="NCBI Taxonomy" id="6336"/>
    <lineage>
        <taxon>Eukaryota</taxon>
        <taxon>Metazoa</taxon>
        <taxon>Ecdysozoa</taxon>
        <taxon>Nematoda</taxon>
        <taxon>Enoplea</taxon>
        <taxon>Dorylaimia</taxon>
        <taxon>Trichinellida</taxon>
        <taxon>Trichinellidae</taxon>
        <taxon>Trichinella</taxon>
    </lineage>
</organism>
<name>A0A0V0RRY7_9BILA</name>
<reference evidence="1 2" key="1">
    <citation type="submission" date="2015-01" db="EMBL/GenBank/DDBJ databases">
        <title>Evolution of Trichinella species and genotypes.</title>
        <authorList>
            <person name="Korhonen P.K."/>
            <person name="Edoardo P."/>
            <person name="Giuseppe L.R."/>
            <person name="Gasser R.B."/>
        </authorList>
    </citation>
    <scope>NUCLEOTIDE SEQUENCE [LARGE SCALE GENOMIC DNA]</scope>
    <source>
        <strain evidence="1">ISS37</strain>
    </source>
</reference>
<dbReference type="OrthoDB" id="10292221at2759"/>
<sequence>MSNIILHYLRLEGEIIVVMYLKNVNGRIDFNNLPTTYDSPLFSRGGKMRDDAVIIFTKKDPQRPCVLRLLVQLGYTFSSSNQIARVVWWEGWN</sequence>
<gene>
    <name evidence="1" type="ORF">T07_1058</name>
</gene>
<proteinExistence type="predicted"/>
<comment type="caution">
    <text evidence="1">The sequence shown here is derived from an EMBL/GenBank/DDBJ whole genome shotgun (WGS) entry which is preliminary data.</text>
</comment>
<protein>
    <submittedName>
        <fullName evidence="1">Uncharacterized protein</fullName>
    </submittedName>
</protein>
<evidence type="ECO:0000313" key="2">
    <source>
        <dbReference type="Proteomes" id="UP000054630"/>
    </source>
</evidence>
<dbReference type="AlphaFoldDB" id="A0A0V0RRY7"/>
<dbReference type="Proteomes" id="UP000054630">
    <property type="component" value="Unassembled WGS sequence"/>
</dbReference>